<gene>
    <name evidence="3" type="ORF">HXX76_009768</name>
</gene>
<feature type="signal peptide" evidence="2">
    <location>
        <begin position="1"/>
        <end position="17"/>
    </location>
</feature>
<feature type="region of interest" description="Disordered" evidence="1">
    <location>
        <begin position="202"/>
        <end position="318"/>
    </location>
</feature>
<keyword evidence="4" id="KW-1185">Reference proteome</keyword>
<comment type="caution">
    <text evidence="3">The sequence shown here is derived from an EMBL/GenBank/DDBJ whole genome shotgun (WGS) entry which is preliminary data.</text>
</comment>
<evidence type="ECO:0008006" key="5">
    <source>
        <dbReference type="Google" id="ProtNLM"/>
    </source>
</evidence>
<feature type="compositionally biased region" description="Basic residues" evidence="1">
    <location>
        <begin position="272"/>
        <end position="284"/>
    </location>
</feature>
<evidence type="ECO:0000256" key="1">
    <source>
        <dbReference type="SAM" id="MobiDB-lite"/>
    </source>
</evidence>
<dbReference type="OrthoDB" id="546063at2759"/>
<protein>
    <recommendedName>
        <fullName evidence="5">DOT1 domain-containing protein</fullName>
    </recommendedName>
</protein>
<dbReference type="EMBL" id="JAEHOC010000025">
    <property type="protein sequence ID" value="KAG2431240.1"/>
    <property type="molecule type" value="Genomic_DNA"/>
</dbReference>
<name>A0A835T3N7_CHLIN</name>
<feature type="compositionally biased region" description="Gly residues" evidence="1">
    <location>
        <begin position="258"/>
        <end position="271"/>
    </location>
</feature>
<organism evidence="3 4">
    <name type="scientific">Chlamydomonas incerta</name>
    <dbReference type="NCBI Taxonomy" id="51695"/>
    <lineage>
        <taxon>Eukaryota</taxon>
        <taxon>Viridiplantae</taxon>
        <taxon>Chlorophyta</taxon>
        <taxon>core chlorophytes</taxon>
        <taxon>Chlorophyceae</taxon>
        <taxon>CS clade</taxon>
        <taxon>Chlamydomonadales</taxon>
        <taxon>Chlamydomonadaceae</taxon>
        <taxon>Chlamydomonas</taxon>
    </lineage>
</organism>
<proteinExistence type="predicted"/>
<evidence type="ECO:0000313" key="4">
    <source>
        <dbReference type="Proteomes" id="UP000650467"/>
    </source>
</evidence>
<evidence type="ECO:0000313" key="3">
    <source>
        <dbReference type="EMBL" id="KAG2431240.1"/>
    </source>
</evidence>
<feature type="compositionally biased region" description="Gly residues" evidence="1">
    <location>
        <begin position="202"/>
        <end position="251"/>
    </location>
</feature>
<keyword evidence="2" id="KW-0732">Signal</keyword>
<evidence type="ECO:0000256" key="2">
    <source>
        <dbReference type="SAM" id="SignalP"/>
    </source>
</evidence>
<dbReference type="AlphaFoldDB" id="A0A835T3N7"/>
<feature type="chain" id="PRO_5032627613" description="DOT1 domain-containing protein" evidence="2">
    <location>
        <begin position="18"/>
        <end position="452"/>
    </location>
</feature>
<accession>A0A835T3N7</accession>
<dbReference type="Proteomes" id="UP000650467">
    <property type="component" value="Unassembled WGS sequence"/>
</dbReference>
<reference evidence="3" key="1">
    <citation type="journal article" date="2020" name="bioRxiv">
        <title>Comparative genomics of Chlamydomonas.</title>
        <authorList>
            <person name="Craig R.J."/>
            <person name="Hasan A.R."/>
            <person name="Ness R.W."/>
            <person name="Keightley P.D."/>
        </authorList>
    </citation>
    <scope>NUCLEOTIDE SEQUENCE</scope>
    <source>
        <strain evidence="3">SAG 7.73</strain>
    </source>
</reference>
<sequence length="452" mass="45196">MPRAWLLLLSCVDELNSIDVTVRHRGLDGEGCEGTYGSITFRCLLKLERQQRQERRVQVAPASADAAAAAMSTWTRQCQRGPSQRRGLRERAPMCTAAAAAVGGGAEPGGVALPMELALAPVPPRPGRLVDFGAGTGRALVLLQCLNLVEAAVGFEVDGTKVAKAELYMTELVAAAAAAGRRSCGAASGSGSAGVGVGGGSGAGSGAGSSAAGGGRGGRGGGRSSGAHGGSSPGSSSRGGGGGSGGGGGGRARQLLGVVGGVGRTGLARGRGVGRGRARGRGRRGGPSAGTVSALDTDGADQRAAGPSGGPPQPQPQRMQVLGDLSLRADVPAVLQADLVQLTPAALAAHSPSWGYAFWAGVPPEAQAAIWRLFMGCDTMTTLLLVGYGDRSAATLSRLMAQWEQRQQSPAAAGGAVIRRVISGVASMGGNGCYSAFVLRKCTVVRRRAAVA</sequence>